<keyword evidence="1" id="KW-1133">Transmembrane helix</keyword>
<sequence>MMENNNFEQFLSKYEQELRKTEEVDYSLLKVFFGMIILLPLLVFIILTIAIHIDSISLCSSLFRKHEEGIELDDSRYTPSRIVPKCNKRLKMVDFSTIIEERTYHGEDPINISSISRITSIGQEKFPTVGCRRLSESAEESPCASTPVESRYRAERLNSTYQDLTGIKVDNNYNEVFSRRRSEFSVNSHLSYDTEC</sequence>
<dbReference type="EMBL" id="CAJFCJ010000002">
    <property type="protein sequence ID" value="CAD5112629.1"/>
    <property type="molecule type" value="Genomic_DNA"/>
</dbReference>
<evidence type="ECO:0000256" key="1">
    <source>
        <dbReference type="SAM" id="Phobius"/>
    </source>
</evidence>
<accession>A0A7I8V9X5</accession>
<organism evidence="2 3">
    <name type="scientific">Dimorphilus gyrociliatus</name>
    <dbReference type="NCBI Taxonomy" id="2664684"/>
    <lineage>
        <taxon>Eukaryota</taxon>
        <taxon>Metazoa</taxon>
        <taxon>Spiralia</taxon>
        <taxon>Lophotrochozoa</taxon>
        <taxon>Annelida</taxon>
        <taxon>Polychaeta</taxon>
        <taxon>Polychaeta incertae sedis</taxon>
        <taxon>Dinophilidae</taxon>
        <taxon>Dimorphilus</taxon>
    </lineage>
</organism>
<name>A0A7I8V9X5_9ANNE</name>
<keyword evidence="3" id="KW-1185">Reference proteome</keyword>
<protein>
    <submittedName>
        <fullName evidence="2">DgyrCDS1844</fullName>
    </submittedName>
</protein>
<keyword evidence="1" id="KW-0472">Membrane</keyword>
<dbReference type="Proteomes" id="UP000549394">
    <property type="component" value="Unassembled WGS sequence"/>
</dbReference>
<comment type="caution">
    <text evidence="2">The sequence shown here is derived from an EMBL/GenBank/DDBJ whole genome shotgun (WGS) entry which is preliminary data.</text>
</comment>
<keyword evidence="1" id="KW-0812">Transmembrane</keyword>
<dbReference type="AlphaFoldDB" id="A0A7I8V9X5"/>
<gene>
    <name evidence="2" type="ORF">DGYR_LOCUS1738</name>
</gene>
<evidence type="ECO:0000313" key="3">
    <source>
        <dbReference type="Proteomes" id="UP000549394"/>
    </source>
</evidence>
<evidence type="ECO:0000313" key="2">
    <source>
        <dbReference type="EMBL" id="CAD5112629.1"/>
    </source>
</evidence>
<feature type="transmembrane region" description="Helical" evidence="1">
    <location>
        <begin position="28"/>
        <end position="53"/>
    </location>
</feature>
<proteinExistence type="predicted"/>
<reference evidence="2 3" key="1">
    <citation type="submission" date="2020-08" db="EMBL/GenBank/DDBJ databases">
        <authorList>
            <person name="Hejnol A."/>
        </authorList>
    </citation>
    <scope>NUCLEOTIDE SEQUENCE [LARGE SCALE GENOMIC DNA]</scope>
</reference>